<comment type="similarity">
    <text evidence="5">Belongs to the XseA family.</text>
</comment>
<accession>A0ABR8WM86</accession>
<keyword evidence="1" id="KW-0963">Cytoplasm</keyword>
<dbReference type="PANTHER" id="PTHR30008">
    <property type="entry name" value="EXODEOXYRIBONUCLEASE 7 LARGE SUBUNIT"/>
    <property type="match status" value="1"/>
</dbReference>
<name>A0ABR8WM86_9FLAO</name>
<evidence type="ECO:0000256" key="1">
    <source>
        <dbReference type="ARBA" id="ARBA00022490"/>
    </source>
</evidence>
<evidence type="ECO:0000259" key="6">
    <source>
        <dbReference type="Pfam" id="PF02601"/>
    </source>
</evidence>
<dbReference type="EC" id="3.1.11.6" evidence="5"/>
<keyword evidence="4 5" id="KW-0269">Exonuclease</keyword>
<dbReference type="RefSeq" id="WP_251833249.1">
    <property type="nucleotide sequence ID" value="NZ_JACSPS010000002.1"/>
</dbReference>
<proteinExistence type="inferred from homology"/>
<reference evidence="8 9" key="1">
    <citation type="submission" date="2020-08" db="EMBL/GenBank/DDBJ databases">
        <title>A Genomic Blueprint of the Chicken Gut Microbiome.</title>
        <authorList>
            <person name="Gilroy R."/>
            <person name="Ravi A."/>
            <person name="Getino M."/>
            <person name="Pursley I."/>
            <person name="Horton D.L."/>
            <person name="Alikhan N.-F."/>
            <person name="Baker D."/>
            <person name="Gharbi K."/>
            <person name="Hall N."/>
            <person name="Watson M."/>
            <person name="Adriaenssens E.M."/>
            <person name="Foster-Nyarko E."/>
            <person name="Jarju S."/>
            <person name="Secka A."/>
            <person name="Antonio M."/>
            <person name="Oren A."/>
            <person name="Chaudhuri R."/>
            <person name="La Ragione R.M."/>
            <person name="Hildebrand F."/>
            <person name="Pallen M.J."/>
        </authorList>
    </citation>
    <scope>NUCLEOTIDE SEQUENCE [LARGE SCALE GENOMIC DNA]</scope>
    <source>
        <strain evidence="8 9">Sa1CVA4</strain>
    </source>
</reference>
<evidence type="ECO:0000256" key="3">
    <source>
        <dbReference type="ARBA" id="ARBA00022801"/>
    </source>
</evidence>
<dbReference type="InterPro" id="IPR020579">
    <property type="entry name" value="Exonuc_VII_lsu_C"/>
</dbReference>
<gene>
    <name evidence="8" type="primary">xseA</name>
    <name evidence="8" type="ORF">H9628_06180</name>
</gene>
<feature type="domain" description="Exonuclease VII large subunit C-terminal" evidence="6">
    <location>
        <begin position="141"/>
        <end position="455"/>
    </location>
</feature>
<evidence type="ECO:0000256" key="5">
    <source>
        <dbReference type="RuleBase" id="RU004355"/>
    </source>
</evidence>
<dbReference type="PANTHER" id="PTHR30008:SF0">
    <property type="entry name" value="EXODEOXYRIBONUCLEASE 7 LARGE SUBUNIT"/>
    <property type="match status" value="1"/>
</dbReference>
<comment type="subcellular location">
    <subcellularLocation>
        <location evidence="5">Cytoplasm</location>
    </subcellularLocation>
</comment>
<comment type="caution">
    <text evidence="8">The sequence shown here is derived from an EMBL/GenBank/DDBJ whole genome shotgun (WGS) entry which is preliminary data.</text>
</comment>
<dbReference type="NCBIfam" id="TIGR00237">
    <property type="entry name" value="xseA"/>
    <property type="match status" value="1"/>
</dbReference>
<comment type="catalytic activity">
    <reaction evidence="5">
        <text>Exonucleolytic cleavage in either 5'- to 3'- or 3'- to 5'-direction to yield nucleoside 5'-phosphates.</text>
        <dbReference type="EC" id="3.1.11.6"/>
    </reaction>
</comment>
<evidence type="ECO:0000313" key="9">
    <source>
        <dbReference type="Proteomes" id="UP000626242"/>
    </source>
</evidence>
<organism evidence="8 9">
    <name type="scientific">Kaistella pullorum</name>
    <dbReference type="NCBI Taxonomy" id="2763074"/>
    <lineage>
        <taxon>Bacteria</taxon>
        <taxon>Pseudomonadati</taxon>
        <taxon>Bacteroidota</taxon>
        <taxon>Flavobacteriia</taxon>
        <taxon>Flavobacteriales</taxon>
        <taxon>Weeksellaceae</taxon>
        <taxon>Chryseobacterium group</taxon>
        <taxon>Kaistella</taxon>
    </lineage>
</organism>
<dbReference type="Proteomes" id="UP000626242">
    <property type="component" value="Unassembled WGS sequence"/>
</dbReference>
<feature type="domain" description="OB-fold nucleic acid binding" evidence="7">
    <location>
        <begin position="11"/>
        <end position="117"/>
    </location>
</feature>
<dbReference type="Pfam" id="PF13742">
    <property type="entry name" value="tRNA_anti_2"/>
    <property type="match status" value="1"/>
</dbReference>
<protein>
    <recommendedName>
        <fullName evidence="5">Exodeoxyribonuclease 7 large subunit</fullName>
        <ecNumber evidence="5">3.1.11.6</ecNumber>
    </recommendedName>
</protein>
<evidence type="ECO:0000259" key="7">
    <source>
        <dbReference type="Pfam" id="PF13742"/>
    </source>
</evidence>
<keyword evidence="2 5" id="KW-0540">Nuclease</keyword>
<evidence type="ECO:0000256" key="4">
    <source>
        <dbReference type="ARBA" id="ARBA00022839"/>
    </source>
</evidence>
<dbReference type="EMBL" id="JACSPS010000002">
    <property type="protein sequence ID" value="MBD8018052.1"/>
    <property type="molecule type" value="Genomic_DNA"/>
</dbReference>
<keyword evidence="9" id="KW-1185">Reference proteome</keyword>
<dbReference type="InterPro" id="IPR025824">
    <property type="entry name" value="OB-fold_nuc-bd_dom"/>
</dbReference>
<sequence>MAPDKTVKIFRLSQVTASIQATIQKRYSSHFWVTAEINRLNHYSHSGHCYPELVEKVNGKILAEIRSVLWKDDFVRINQQFITQLQTPLKDGIKVLMLVKVAFNPISGIQLQIKDIDPVFTLGDLEREKNESVAKLKSEKIFDLNKSRPLPLLPKRIAIISAQTSKGYSDFIKILDTNPHRFTFFHMLFPAYLQGDRSVDSIVSVLQKLEKVKDHFDVVAIIRGGGGDVGLSTFNNFELAKAIATFPLPVITGIGHATNDTVSEMVSYYNAITPTQSAGFLIKRFEEFSVPVEEAVKKIQREAELKLSRNKELIRQSVGALQSKTKTAVRRNSESLMSEQKQIAQATRFHIRSAYERLQSFQERTSAAFSQRISATAGNLSKISEVLKSKSLVTLNEQIIKLNTTENQLRALDPENVLQRGYSITKHNGSAVSSLKNVMSGDTIESILLDGTIKSKVTEKITDGRKH</sequence>
<dbReference type="GO" id="GO:0008855">
    <property type="term" value="F:exodeoxyribonuclease VII activity"/>
    <property type="evidence" value="ECO:0007669"/>
    <property type="project" value="UniProtKB-EC"/>
</dbReference>
<keyword evidence="3 5" id="KW-0378">Hydrolase</keyword>
<dbReference type="InterPro" id="IPR003753">
    <property type="entry name" value="Exonuc_VII_L"/>
</dbReference>
<dbReference type="CDD" id="cd04489">
    <property type="entry name" value="ExoVII_LU_OBF"/>
    <property type="match status" value="1"/>
</dbReference>
<evidence type="ECO:0000256" key="2">
    <source>
        <dbReference type="ARBA" id="ARBA00022722"/>
    </source>
</evidence>
<dbReference type="Pfam" id="PF02601">
    <property type="entry name" value="Exonuc_VII_L"/>
    <property type="match status" value="1"/>
</dbReference>
<evidence type="ECO:0000313" key="8">
    <source>
        <dbReference type="EMBL" id="MBD8018052.1"/>
    </source>
</evidence>